<evidence type="ECO:0000313" key="4">
    <source>
        <dbReference type="Proteomes" id="UP000799302"/>
    </source>
</evidence>
<dbReference type="InterPro" id="IPR025714">
    <property type="entry name" value="Methyltranfer_dom"/>
</dbReference>
<dbReference type="EMBL" id="MU004230">
    <property type="protein sequence ID" value="KAF2674677.1"/>
    <property type="molecule type" value="Genomic_DNA"/>
</dbReference>
<keyword evidence="3" id="KW-0489">Methyltransferase</keyword>
<keyword evidence="4" id="KW-1185">Reference proteome</keyword>
<sequence length="285" mass="30713">MNSADGGQHSYTQGHSKYTTATHEVRKAEQDAAFLLPHIKKTDHILDVGCGPGSITIGLVKHASAGTIIGIDISEDVLQKAKTLAADAEIPTEGPGSVTFELGNVLEGLSFPDDTFDVVFCSQLFGHIPPPDLPRQALKELRRVLKTGGVFASRDGVAHHFYPQSFDLDRLWALNARKALAKGAPPADPTGTIMPALLRSVGYDVDGGKVEIGAGARVFAGKQTRQFLAWRVTGQLKEGDPVRQSWLDAGISEEEIGQAMRAAEQWAATEDAWYASLQSEILAWK</sequence>
<accession>A0A6A6UTB6</accession>
<dbReference type="AlphaFoldDB" id="A0A6A6UTB6"/>
<keyword evidence="3" id="KW-0808">Transferase</keyword>
<organism evidence="3 4">
    <name type="scientific">Microthyrium microscopicum</name>
    <dbReference type="NCBI Taxonomy" id="703497"/>
    <lineage>
        <taxon>Eukaryota</taxon>
        <taxon>Fungi</taxon>
        <taxon>Dikarya</taxon>
        <taxon>Ascomycota</taxon>
        <taxon>Pezizomycotina</taxon>
        <taxon>Dothideomycetes</taxon>
        <taxon>Dothideomycetes incertae sedis</taxon>
        <taxon>Microthyriales</taxon>
        <taxon>Microthyriaceae</taxon>
        <taxon>Microthyrium</taxon>
    </lineage>
</organism>
<dbReference type="CDD" id="cd02440">
    <property type="entry name" value="AdoMet_MTases"/>
    <property type="match status" value="1"/>
</dbReference>
<protein>
    <submittedName>
        <fullName evidence="3">S-adenosyl-L-methionine-dependent methyltransferase</fullName>
    </submittedName>
</protein>
<reference evidence="3" key="1">
    <citation type="journal article" date="2020" name="Stud. Mycol.">
        <title>101 Dothideomycetes genomes: a test case for predicting lifestyles and emergence of pathogens.</title>
        <authorList>
            <person name="Haridas S."/>
            <person name="Albert R."/>
            <person name="Binder M."/>
            <person name="Bloem J."/>
            <person name="Labutti K."/>
            <person name="Salamov A."/>
            <person name="Andreopoulos B."/>
            <person name="Baker S."/>
            <person name="Barry K."/>
            <person name="Bills G."/>
            <person name="Bluhm B."/>
            <person name="Cannon C."/>
            <person name="Castanera R."/>
            <person name="Culley D."/>
            <person name="Daum C."/>
            <person name="Ezra D."/>
            <person name="Gonzalez J."/>
            <person name="Henrissat B."/>
            <person name="Kuo A."/>
            <person name="Liang C."/>
            <person name="Lipzen A."/>
            <person name="Lutzoni F."/>
            <person name="Magnuson J."/>
            <person name="Mondo S."/>
            <person name="Nolan M."/>
            <person name="Ohm R."/>
            <person name="Pangilinan J."/>
            <person name="Park H.-J."/>
            <person name="Ramirez L."/>
            <person name="Alfaro M."/>
            <person name="Sun H."/>
            <person name="Tritt A."/>
            <person name="Yoshinaga Y."/>
            <person name="Zwiers L.-H."/>
            <person name="Turgeon B."/>
            <person name="Goodwin S."/>
            <person name="Spatafora J."/>
            <person name="Crous P."/>
            <person name="Grigoriev I."/>
        </authorList>
    </citation>
    <scope>NUCLEOTIDE SEQUENCE</scope>
    <source>
        <strain evidence="3">CBS 115976</strain>
    </source>
</reference>
<feature type="region of interest" description="Disordered" evidence="1">
    <location>
        <begin position="1"/>
        <end position="20"/>
    </location>
</feature>
<evidence type="ECO:0000259" key="2">
    <source>
        <dbReference type="Pfam" id="PF13847"/>
    </source>
</evidence>
<evidence type="ECO:0000256" key="1">
    <source>
        <dbReference type="SAM" id="MobiDB-lite"/>
    </source>
</evidence>
<dbReference type="PANTHER" id="PTHR43591">
    <property type="entry name" value="METHYLTRANSFERASE"/>
    <property type="match status" value="1"/>
</dbReference>
<dbReference type="GO" id="GO:0032259">
    <property type="term" value="P:methylation"/>
    <property type="evidence" value="ECO:0007669"/>
    <property type="project" value="UniProtKB-KW"/>
</dbReference>
<dbReference type="Gene3D" id="3.40.50.150">
    <property type="entry name" value="Vaccinia Virus protein VP39"/>
    <property type="match status" value="1"/>
</dbReference>
<feature type="domain" description="Methyltransferase" evidence="2">
    <location>
        <begin position="40"/>
        <end position="159"/>
    </location>
</feature>
<dbReference type="Pfam" id="PF13847">
    <property type="entry name" value="Methyltransf_31"/>
    <property type="match status" value="1"/>
</dbReference>
<proteinExistence type="predicted"/>
<dbReference type="Proteomes" id="UP000799302">
    <property type="component" value="Unassembled WGS sequence"/>
</dbReference>
<gene>
    <name evidence="3" type="ORF">BT63DRAFT_449666</name>
</gene>
<dbReference type="SUPFAM" id="SSF53335">
    <property type="entry name" value="S-adenosyl-L-methionine-dependent methyltransferases"/>
    <property type="match status" value="1"/>
</dbReference>
<name>A0A6A6UTB6_9PEZI</name>
<dbReference type="InterPro" id="IPR029063">
    <property type="entry name" value="SAM-dependent_MTases_sf"/>
</dbReference>
<dbReference type="GO" id="GO:0008168">
    <property type="term" value="F:methyltransferase activity"/>
    <property type="evidence" value="ECO:0007669"/>
    <property type="project" value="UniProtKB-KW"/>
</dbReference>
<evidence type="ECO:0000313" key="3">
    <source>
        <dbReference type="EMBL" id="KAF2674677.1"/>
    </source>
</evidence>
<dbReference type="OrthoDB" id="10017101at2759"/>